<name>A0ABY6JQ61_9GAMM</name>
<evidence type="ECO:0008006" key="3">
    <source>
        <dbReference type="Google" id="ProtNLM"/>
    </source>
</evidence>
<dbReference type="Proteomes" id="UP001163082">
    <property type="component" value="Chromosome"/>
</dbReference>
<reference evidence="1 2" key="1">
    <citation type="journal article" date="2022" name="Antonie Van Leeuwenhoek">
        <title>Whole genome sequencing of the halophilic Halomonas qaidamensis XH36, a novel species strain with high ectoine production.</title>
        <authorList>
            <person name="Zhang T."/>
            <person name="Cui T."/>
            <person name="Cao Y."/>
            <person name="Li Y."/>
            <person name="Li F."/>
            <person name="Zhu D."/>
            <person name="Xing J."/>
        </authorList>
    </citation>
    <scope>NUCLEOTIDE SEQUENCE [LARGE SCALE GENOMIC DNA]</scope>
    <source>
        <strain evidence="1 2">XH36</strain>
    </source>
</reference>
<evidence type="ECO:0000313" key="2">
    <source>
        <dbReference type="Proteomes" id="UP001163082"/>
    </source>
</evidence>
<accession>A0ABY6JQ61</accession>
<keyword evidence="2" id="KW-1185">Reference proteome</keyword>
<gene>
    <name evidence="1" type="ORF">K1Y77_14965</name>
</gene>
<protein>
    <recommendedName>
        <fullName evidence="3">DUF2783 domain-containing protein</fullName>
    </recommendedName>
</protein>
<sequence length="80" mass="8641">MRMTAISTPTVSSQAALPFADLEQVYEQLAVTLDSVPETQHTLLLAQLALALAHRLPDIDQVIAAINEAREGIQIDEEGS</sequence>
<proteinExistence type="predicted"/>
<dbReference type="EMBL" id="CP080627">
    <property type="protein sequence ID" value="UYV18742.1"/>
    <property type="molecule type" value="Genomic_DNA"/>
</dbReference>
<evidence type="ECO:0000313" key="1">
    <source>
        <dbReference type="EMBL" id="UYV18742.1"/>
    </source>
</evidence>
<organism evidence="1 2">
    <name type="scientific">Halomonas qaidamensis</name>
    <dbReference type="NCBI Taxonomy" id="2866211"/>
    <lineage>
        <taxon>Bacteria</taxon>
        <taxon>Pseudomonadati</taxon>
        <taxon>Pseudomonadota</taxon>
        <taxon>Gammaproteobacteria</taxon>
        <taxon>Oceanospirillales</taxon>
        <taxon>Halomonadaceae</taxon>
        <taxon>Halomonas</taxon>
    </lineage>
</organism>